<dbReference type="Proteomes" id="UP001152622">
    <property type="component" value="Chromosome 6"/>
</dbReference>
<reference evidence="2" key="1">
    <citation type="journal article" date="2023" name="Science">
        <title>Genome structures resolve the early diversification of teleost fishes.</title>
        <authorList>
            <person name="Parey E."/>
            <person name="Louis A."/>
            <person name="Montfort J."/>
            <person name="Bouchez O."/>
            <person name="Roques C."/>
            <person name="Iampietro C."/>
            <person name="Lluch J."/>
            <person name="Castinel A."/>
            <person name="Donnadieu C."/>
            <person name="Desvignes T."/>
            <person name="Floi Bucao C."/>
            <person name="Jouanno E."/>
            <person name="Wen M."/>
            <person name="Mejri S."/>
            <person name="Dirks R."/>
            <person name="Jansen H."/>
            <person name="Henkel C."/>
            <person name="Chen W.J."/>
            <person name="Zahm M."/>
            <person name="Cabau C."/>
            <person name="Klopp C."/>
            <person name="Thompson A.W."/>
            <person name="Robinson-Rechavi M."/>
            <person name="Braasch I."/>
            <person name="Lecointre G."/>
            <person name="Bobe J."/>
            <person name="Postlethwait J.H."/>
            <person name="Berthelot C."/>
            <person name="Roest Crollius H."/>
            <person name="Guiguen Y."/>
        </authorList>
    </citation>
    <scope>NUCLEOTIDE SEQUENCE</scope>
    <source>
        <strain evidence="2">WJC10195</strain>
    </source>
</reference>
<keyword evidence="3" id="KW-1185">Reference proteome</keyword>
<evidence type="ECO:0000313" key="3">
    <source>
        <dbReference type="Proteomes" id="UP001152622"/>
    </source>
</evidence>
<proteinExistence type="predicted"/>
<sequence length="215" mass="23474">MVPGLVPGLWSGAVQGLIEPSESLLERYDLLIARSVSQVESEEVLVRLLNVSNEPVELKAKMSLGRAHCNADALSRLPRTSDPEATVNQVGEDLEGLNLEKWDWKAEQAKDSNIQRVKTWVEKHPPMPPDEIQREGVEHTNHHLDSARHPQPTGPAATGIRMYPLPDPKSKLGTPTPTAFEKTQTKANPTDPKSEVGTPTSAASEKTAPAAHLCH</sequence>
<gene>
    <name evidence="2" type="ORF">SKAU_G00193440</name>
</gene>
<organism evidence="2 3">
    <name type="scientific">Synaphobranchus kaupii</name>
    <name type="common">Kaup's arrowtooth eel</name>
    <dbReference type="NCBI Taxonomy" id="118154"/>
    <lineage>
        <taxon>Eukaryota</taxon>
        <taxon>Metazoa</taxon>
        <taxon>Chordata</taxon>
        <taxon>Craniata</taxon>
        <taxon>Vertebrata</taxon>
        <taxon>Euteleostomi</taxon>
        <taxon>Actinopterygii</taxon>
        <taxon>Neopterygii</taxon>
        <taxon>Teleostei</taxon>
        <taxon>Anguilliformes</taxon>
        <taxon>Synaphobranchidae</taxon>
        <taxon>Synaphobranchus</taxon>
    </lineage>
</organism>
<feature type="region of interest" description="Disordered" evidence="1">
    <location>
        <begin position="140"/>
        <end position="215"/>
    </location>
</feature>
<accession>A0A9Q1FE08</accession>
<dbReference type="EMBL" id="JAINUF010000006">
    <property type="protein sequence ID" value="KAJ8356550.1"/>
    <property type="molecule type" value="Genomic_DNA"/>
</dbReference>
<comment type="caution">
    <text evidence="2">The sequence shown here is derived from an EMBL/GenBank/DDBJ whole genome shotgun (WGS) entry which is preliminary data.</text>
</comment>
<evidence type="ECO:0000313" key="2">
    <source>
        <dbReference type="EMBL" id="KAJ8356550.1"/>
    </source>
</evidence>
<feature type="compositionally biased region" description="Polar residues" evidence="1">
    <location>
        <begin position="173"/>
        <end position="188"/>
    </location>
</feature>
<evidence type="ECO:0000256" key="1">
    <source>
        <dbReference type="SAM" id="MobiDB-lite"/>
    </source>
</evidence>
<protein>
    <submittedName>
        <fullName evidence="2">Uncharacterized protein</fullName>
    </submittedName>
</protein>
<name>A0A9Q1FE08_SYNKA</name>
<dbReference type="AlphaFoldDB" id="A0A9Q1FE08"/>